<comment type="caution">
    <text evidence="1">The sequence shown here is derived from an EMBL/GenBank/DDBJ whole genome shotgun (WGS) entry which is preliminary data.</text>
</comment>
<accession>A0AAD8IKH2</accession>
<dbReference type="EMBL" id="JAUIZM010000004">
    <property type="protein sequence ID" value="KAK1386669.1"/>
    <property type="molecule type" value="Genomic_DNA"/>
</dbReference>
<dbReference type="Proteomes" id="UP001237642">
    <property type="component" value="Unassembled WGS sequence"/>
</dbReference>
<sequence length="128" mass="14843">MVDCIKEGECEGEGEGGSEGEGHKYFYKNLRGQSRFQATYSIKEHVKRSCKRVMNEEKDRLKKKVIDTGLPAKDLRPSYFHPILWDELLKFWDSEVHKHRSDVGAKNREKFQTLHIAGAKAFEAIEMI</sequence>
<proteinExistence type="predicted"/>
<keyword evidence="2" id="KW-1185">Reference proteome</keyword>
<organism evidence="1 2">
    <name type="scientific">Heracleum sosnowskyi</name>
    <dbReference type="NCBI Taxonomy" id="360622"/>
    <lineage>
        <taxon>Eukaryota</taxon>
        <taxon>Viridiplantae</taxon>
        <taxon>Streptophyta</taxon>
        <taxon>Embryophyta</taxon>
        <taxon>Tracheophyta</taxon>
        <taxon>Spermatophyta</taxon>
        <taxon>Magnoliopsida</taxon>
        <taxon>eudicotyledons</taxon>
        <taxon>Gunneridae</taxon>
        <taxon>Pentapetalae</taxon>
        <taxon>asterids</taxon>
        <taxon>campanulids</taxon>
        <taxon>Apiales</taxon>
        <taxon>Apiaceae</taxon>
        <taxon>Apioideae</taxon>
        <taxon>apioid superclade</taxon>
        <taxon>Tordylieae</taxon>
        <taxon>Tordyliinae</taxon>
        <taxon>Heracleum</taxon>
    </lineage>
</organism>
<reference evidence="1" key="2">
    <citation type="submission" date="2023-05" db="EMBL/GenBank/DDBJ databases">
        <authorList>
            <person name="Schelkunov M.I."/>
        </authorList>
    </citation>
    <scope>NUCLEOTIDE SEQUENCE</scope>
    <source>
        <strain evidence="1">Hsosn_3</strain>
        <tissue evidence="1">Leaf</tissue>
    </source>
</reference>
<reference evidence="1" key="1">
    <citation type="submission" date="2023-02" db="EMBL/GenBank/DDBJ databases">
        <title>Genome of toxic invasive species Heracleum sosnowskyi carries increased number of genes despite the absence of recent whole-genome duplications.</title>
        <authorList>
            <person name="Schelkunov M."/>
            <person name="Shtratnikova V."/>
            <person name="Makarenko M."/>
            <person name="Klepikova A."/>
            <person name="Omelchenko D."/>
            <person name="Novikova G."/>
            <person name="Obukhova E."/>
            <person name="Bogdanov V."/>
            <person name="Penin A."/>
            <person name="Logacheva M."/>
        </authorList>
    </citation>
    <scope>NUCLEOTIDE SEQUENCE</scope>
    <source>
        <strain evidence="1">Hsosn_3</strain>
        <tissue evidence="1">Leaf</tissue>
    </source>
</reference>
<evidence type="ECO:0000313" key="1">
    <source>
        <dbReference type="EMBL" id="KAK1386669.1"/>
    </source>
</evidence>
<name>A0AAD8IKH2_9APIA</name>
<dbReference type="AlphaFoldDB" id="A0AAD8IKH2"/>
<gene>
    <name evidence="1" type="ORF">POM88_014847</name>
</gene>
<protein>
    <submittedName>
        <fullName evidence="1">Uncharacterized protein</fullName>
    </submittedName>
</protein>
<evidence type="ECO:0000313" key="2">
    <source>
        <dbReference type="Proteomes" id="UP001237642"/>
    </source>
</evidence>